<sequence length="146" mass="16170">MHEATVFEMAPATINSRKSREDFVVIKTRADNHTRIRHIMLHHFEKGWKAVQSFRDLNELVVGTTLRTPPITCGCDLLRNMVVLSLRLCSGRSSSDDAFVEPGGSTTRGGVKKAVELCNRVLTTSRGHVTTAPTVPAVLQTNKKEN</sequence>
<accession>A0A1A9VXM1</accession>
<organism evidence="1 2">
    <name type="scientific">Glossina austeni</name>
    <name type="common">Savannah tsetse fly</name>
    <dbReference type="NCBI Taxonomy" id="7395"/>
    <lineage>
        <taxon>Eukaryota</taxon>
        <taxon>Metazoa</taxon>
        <taxon>Ecdysozoa</taxon>
        <taxon>Arthropoda</taxon>
        <taxon>Hexapoda</taxon>
        <taxon>Insecta</taxon>
        <taxon>Pterygota</taxon>
        <taxon>Neoptera</taxon>
        <taxon>Endopterygota</taxon>
        <taxon>Diptera</taxon>
        <taxon>Brachycera</taxon>
        <taxon>Muscomorpha</taxon>
        <taxon>Hippoboscoidea</taxon>
        <taxon>Glossinidae</taxon>
        <taxon>Glossina</taxon>
    </lineage>
</organism>
<name>A0A1A9VXM1_GLOAU</name>
<dbReference type="EnsemblMetazoa" id="GAUT050909-RA">
    <property type="protein sequence ID" value="GAUT050909-PA"/>
    <property type="gene ID" value="GAUT050909"/>
</dbReference>
<evidence type="ECO:0000313" key="2">
    <source>
        <dbReference type="Proteomes" id="UP000078200"/>
    </source>
</evidence>
<dbReference type="VEuPathDB" id="VectorBase:GAUT050909"/>
<protein>
    <submittedName>
        <fullName evidence="1">Uncharacterized protein</fullName>
    </submittedName>
</protein>
<evidence type="ECO:0000313" key="1">
    <source>
        <dbReference type="EnsemblMetazoa" id="GAUT050909-PA"/>
    </source>
</evidence>
<dbReference type="AlphaFoldDB" id="A0A1A9VXM1"/>
<dbReference type="Proteomes" id="UP000078200">
    <property type="component" value="Unassembled WGS sequence"/>
</dbReference>
<reference evidence="1" key="1">
    <citation type="submission" date="2020-05" db="UniProtKB">
        <authorList>
            <consortium name="EnsemblMetazoa"/>
        </authorList>
    </citation>
    <scope>IDENTIFICATION</scope>
    <source>
        <strain evidence="1">TTRI</strain>
    </source>
</reference>
<proteinExistence type="predicted"/>
<keyword evidence="2" id="KW-1185">Reference proteome</keyword>